<gene>
    <name evidence="2" type="ORF">DL89DRAFT_318223</name>
</gene>
<proteinExistence type="predicted"/>
<reference evidence="2 3" key="1">
    <citation type="submission" date="2016-07" db="EMBL/GenBank/DDBJ databases">
        <title>Pervasive Adenine N6-methylation of Active Genes in Fungi.</title>
        <authorList>
            <consortium name="DOE Joint Genome Institute"/>
            <person name="Mondo S.J."/>
            <person name="Dannebaum R.O."/>
            <person name="Kuo R.C."/>
            <person name="Labutti K."/>
            <person name="Haridas S."/>
            <person name="Kuo A."/>
            <person name="Salamov A."/>
            <person name="Ahrendt S.R."/>
            <person name="Lipzen A."/>
            <person name="Sullivan W."/>
            <person name="Andreopoulos W.B."/>
            <person name="Clum A."/>
            <person name="Lindquist E."/>
            <person name="Daum C."/>
            <person name="Ramamoorthy G.K."/>
            <person name="Gryganskyi A."/>
            <person name="Culley D."/>
            <person name="Magnuson J.K."/>
            <person name="James T.Y."/>
            <person name="O'Malley M.A."/>
            <person name="Stajich J.E."/>
            <person name="Spatafora J.W."/>
            <person name="Visel A."/>
            <person name="Grigoriev I.V."/>
        </authorList>
    </citation>
    <scope>NUCLEOTIDE SEQUENCE [LARGE SCALE GENOMIC DNA]</scope>
    <source>
        <strain evidence="2 3">ATCC 12442</strain>
    </source>
</reference>
<accession>A0A1Y1VT96</accession>
<protein>
    <recommendedName>
        <fullName evidence="4">RRM domain-containing protein</fullName>
    </recommendedName>
</protein>
<name>A0A1Y1VT96_9FUNG</name>
<dbReference type="GeneID" id="63807742"/>
<feature type="region of interest" description="Disordered" evidence="1">
    <location>
        <begin position="338"/>
        <end position="384"/>
    </location>
</feature>
<feature type="compositionally biased region" description="Basic and acidic residues" evidence="1">
    <location>
        <begin position="361"/>
        <end position="377"/>
    </location>
</feature>
<comment type="caution">
    <text evidence="2">The sequence shown here is derived from an EMBL/GenBank/DDBJ whole genome shotgun (WGS) entry which is preliminary data.</text>
</comment>
<evidence type="ECO:0008006" key="4">
    <source>
        <dbReference type="Google" id="ProtNLM"/>
    </source>
</evidence>
<evidence type="ECO:0000256" key="1">
    <source>
        <dbReference type="SAM" id="MobiDB-lite"/>
    </source>
</evidence>
<dbReference type="InterPro" id="IPR035979">
    <property type="entry name" value="RBD_domain_sf"/>
</dbReference>
<dbReference type="Proteomes" id="UP000193922">
    <property type="component" value="Unassembled WGS sequence"/>
</dbReference>
<evidence type="ECO:0000313" key="3">
    <source>
        <dbReference type="Proteomes" id="UP000193922"/>
    </source>
</evidence>
<keyword evidence="3" id="KW-1185">Reference proteome</keyword>
<sequence length="459" mass="48768">MALTEECMNLRCFLAAGEVAGGAEVGVVGVGAGAGLAPVTTTPMATDHQSTERPWQQLDVISMTNFAKYGEIADIFDASIRQKGICYDWPCHGYCCPSDLRPGSDKRCPAANDRQATVLFSLVSPKESFQDKDKAYFERFGNVVSFFPYRGRQFEYVVEYYDSRSAYHAAMSCNRLQFHGGTMHTTFLWDGSTEGSVVYDKAYFDRLCGGSNDGAASFSMLSGPSGQGKPKEWNIDYGVSSGWSAGPQVRQRPNTGDNPLAAQTLKRSAESAPQWPAVEEEMGTNASTAIIRLPMSEAGMPAPTGFNRPGLLPVSPAAAGLPGLTTAPRPLAIPAVSNLFTPAPSQGSGSEHSTENSPHSQKHDAAKSWMPRRDHGGADSTAAPDAVGSFAEQLSDIPANVGLATVILAGADHAADRSATAGVGLLAVAVAGKLCVAGASHGQKYHWHHERNRLRPARS</sequence>
<evidence type="ECO:0000313" key="2">
    <source>
        <dbReference type="EMBL" id="ORX64508.1"/>
    </source>
</evidence>
<dbReference type="RefSeq" id="XP_040739284.1">
    <property type="nucleotide sequence ID" value="XM_040891094.1"/>
</dbReference>
<dbReference type="OrthoDB" id="439808at2759"/>
<dbReference type="SUPFAM" id="SSF54928">
    <property type="entry name" value="RNA-binding domain, RBD"/>
    <property type="match status" value="1"/>
</dbReference>
<feature type="compositionally biased region" description="Polar residues" evidence="1">
    <location>
        <begin position="338"/>
        <end position="359"/>
    </location>
</feature>
<dbReference type="GO" id="GO:0003676">
    <property type="term" value="F:nucleic acid binding"/>
    <property type="evidence" value="ECO:0007669"/>
    <property type="project" value="InterPro"/>
</dbReference>
<organism evidence="2 3">
    <name type="scientific">Linderina pennispora</name>
    <dbReference type="NCBI Taxonomy" id="61395"/>
    <lineage>
        <taxon>Eukaryota</taxon>
        <taxon>Fungi</taxon>
        <taxon>Fungi incertae sedis</taxon>
        <taxon>Zoopagomycota</taxon>
        <taxon>Kickxellomycotina</taxon>
        <taxon>Kickxellomycetes</taxon>
        <taxon>Kickxellales</taxon>
        <taxon>Kickxellaceae</taxon>
        <taxon>Linderina</taxon>
    </lineage>
</organism>
<dbReference type="AlphaFoldDB" id="A0A1Y1VT96"/>
<dbReference type="EMBL" id="MCFD01000089">
    <property type="protein sequence ID" value="ORX64508.1"/>
    <property type="molecule type" value="Genomic_DNA"/>
</dbReference>